<organism evidence="14 15">
    <name type="scientific">Thermobifida alba</name>
    <name type="common">Thermomonospora alba</name>
    <dbReference type="NCBI Taxonomy" id="53522"/>
    <lineage>
        <taxon>Bacteria</taxon>
        <taxon>Bacillati</taxon>
        <taxon>Actinomycetota</taxon>
        <taxon>Actinomycetes</taxon>
        <taxon>Streptosporangiales</taxon>
        <taxon>Nocardiopsidaceae</taxon>
        <taxon>Thermobifida</taxon>
    </lineage>
</organism>
<dbReference type="InterPro" id="IPR002173">
    <property type="entry name" value="Carboh/pur_kinase_PfkB_CS"/>
</dbReference>
<evidence type="ECO:0000256" key="11">
    <source>
        <dbReference type="RuleBase" id="RU369061"/>
    </source>
</evidence>
<protein>
    <recommendedName>
        <fullName evidence="3 11">1-phosphofructokinase</fullName>
        <shortName evidence="11">Fru1PK</shortName>
        <ecNumber evidence="2 11">2.7.1.56</ecNumber>
    </recommendedName>
    <alternativeName>
        <fullName evidence="8 11">Fructose 1-phosphate kinase</fullName>
    </alternativeName>
</protein>
<evidence type="ECO:0000256" key="6">
    <source>
        <dbReference type="ARBA" id="ARBA00022777"/>
    </source>
</evidence>
<keyword evidence="4 10" id="KW-0808">Transferase</keyword>
<dbReference type="CDD" id="cd01164">
    <property type="entry name" value="FruK_PfkB_like"/>
    <property type="match status" value="1"/>
</dbReference>
<evidence type="ECO:0000256" key="3">
    <source>
        <dbReference type="ARBA" id="ARBA00013596"/>
    </source>
</evidence>
<dbReference type="PANTHER" id="PTHR46566:SF5">
    <property type="entry name" value="1-PHOSPHOFRUCTOKINASE"/>
    <property type="match status" value="1"/>
</dbReference>
<evidence type="ECO:0000256" key="2">
    <source>
        <dbReference type="ARBA" id="ARBA00012131"/>
    </source>
</evidence>
<keyword evidence="7 11" id="KW-0067">ATP-binding</keyword>
<dbReference type="EC" id="2.7.1.56" evidence="2 11"/>
<comment type="catalytic activity">
    <reaction evidence="9 11">
        <text>beta-D-fructose 1-phosphate + ATP = beta-D-fructose 1,6-bisphosphate + ADP + H(+)</text>
        <dbReference type="Rhea" id="RHEA:14213"/>
        <dbReference type="ChEBI" id="CHEBI:15378"/>
        <dbReference type="ChEBI" id="CHEBI:30616"/>
        <dbReference type="ChEBI" id="CHEBI:32966"/>
        <dbReference type="ChEBI" id="CHEBI:138881"/>
        <dbReference type="ChEBI" id="CHEBI:456216"/>
        <dbReference type="EC" id="2.7.1.56"/>
    </reaction>
</comment>
<dbReference type="InterPro" id="IPR011611">
    <property type="entry name" value="PfkB_dom"/>
</dbReference>
<dbReference type="PROSITE" id="PS00583">
    <property type="entry name" value="PFKB_KINASES_1"/>
    <property type="match status" value="1"/>
</dbReference>
<comment type="similarity">
    <text evidence="1 11">Belongs to the carbohydrate kinase PfkB family.</text>
</comment>
<accession>A0ABY4LAB1</accession>
<comment type="function">
    <text evidence="11">Catalyzes the ATP-dependent phosphorylation of fructose-l-phosphate to fructose-l,6-bisphosphate.</text>
</comment>
<evidence type="ECO:0000256" key="12">
    <source>
        <dbReference type="SAM" id="MobiDB-lite"/>
    </source>
</evidence>
<gene>
    <name evidence="14" type="primary">pfkB</name>
    <name evidence="14" type="ORF">FOF52_21465</name>
</gene>
<feature type="domain" description="Carbohydrate kinase PfkB" evidence="13">
    <location>
        <begin position="8"/>
        <end position="290"/>
    </location>
</feature>
<keyword evidence="5 11" id="KW-0547">Nucleotide-binding</keyword>
<dbReference type="NCBIfam" id="TIGR03828">
    <property type="entry name" value="pfkB"/>
    <property type="match status" value="1"/>
</dbReference>
<evidence type="ECO:0000313" key="14">
    <source>
        <dbReference type="EMBL" id="UPT23193.1"/>
    </source>
</evidence>
<evidence type="ECO:0000256" key="5">
    <source>
        <dbReference type="ARBA" id="ARBA00022741"/>
    </source>
</evidence>
<dbReference type="EMBL" id="CP051627">
    <property type="protein sequence ID" value="UPT23193.1"/>
    <property type="molecule type" value="Genomic_DNA"/>
</dbReference>
<dbReference type="Gene3D" id="3.40.1190.20">
    <property type="match status" value="1"/>
</dbReference>
<evidence type="ECO:0000259" key="13">
    <source>
        <dbReference type="Pfam" id="PF00294"/>
    </source>
</evidence>
<evidence type="ECO:0000256" key="4">
    <source>
        <dbReference type="ARBA" id="ARBA00022679"/>
    </source>
</evidence>
<dbReference type="GO" id="GO:0008662">
    <property type="term" value="F:1-phosphofructokinase activity"/>
    <property type="evidence" value="ECO:0007669"/>
    <property type="project" value="UniProtKB-EC"/>
</dbReference>
<dbReference type="SUPFAM" id="SSF53613">
    <property type="entry name" value="Ribokinase-like"/>
    <property type="match status" value="1"/>
</dbReference>
<evidence type="ECO:0000256" key="1">
    <source>
        <dbReference type="ARBA" id="ARBA00010688"/>
    </source>
</evidence>
<reference evidence="14 15" key="1">
    <citation type="submission" date="2020-04" db="EMBL/GenBank/DDBJ databases">
        <title>Thermobifida alba genome sequencing and assembly.</title>
        <authorList>
            <person name="Luzics S."/>
            <person name="Horvath B."/>
            <person name="Nagy I."/>
            <person name="Toth A."/>
            <person name="Nagy I."/>
            <person name="Kukolya J."/>
        </authorList>
    </citation>
    <scope>NUCLEOTIDE SEQUENCE [LARGE SCALE GENOMIC DNA]</scope>
    <source>
        <strain evidence="14 15">DSM 43795</strain>
    </source>
</reference>
<keyword evidence="15" id="KW-1185">Reference proteome</keyword>
<dbReference type="PANTHER" id="PTHR46566">
    <property type="entry name" value="1-PHOSPHOFRUCTOKINASE-RELATED"/>
    <property type="match status" value="1"/>
</dbReference>
<dbReference type="InterPro" id="IPR029056">
    <property type="entry name" value="Ribokinase-like"/>
</dbReference>
<evidence type="ECO:0000256" key="9">
    <source>
        <dbReference type="ARBA" id="ARBA00047745"/>
    </source>
</evidence>
<evidence type="ECO:0000256" key="7">
    <source>
        <dbReference type="ARBA" id="ARBA00022840"/>
    </source>
</evidence>
<sequence>MILTVTPNPSVDRTLEIDAYVRGAVLRIHTAMAHAGGKGVNVSRALRNHGAQTVAVLPVGGAEGAQLTALLGEHGIAAVTVPVAAVTRCNITTAEADGTTTQLNVAGAALSEAEVAALLRAAESQLRHRPAWLVAGGSLPQGAPADFYVRLSALARRYGVPIAVDTSGAPLVETVRAGAADLLKPNHHELAELLGRELTTLGEVVDATREVLSWGNGAALVTLGDCGALLVEPERVWWAGGPPVVPRSTVGAGDSALAGYLFDDAAPEDRLRRAVAWGSAAVSLPGTTIPGPGDVSDDGVVVVAEPDPSLPVSDLPAKLGSGAARSSA</sequence>
<dbReference type="NCBIfam" id="TIGR03168">
    <property type="entry name" value="1-PFK"/>
    <property type="match status" value="1"/>
</dbReference>
<dbReference type="InterPro" id="IPR017583">
    <property type="entry name" value="Tagatose/fructose_Pkinase"/>
</dbReference>
<proteinExistence type="inferred from homology"/>
<dbReference type="RefSeq" id="WP_248591718.1">
    <property type="nucleotide sequence ID" value="NZ_BAABEB010000018.1"/>
</dbReference>
<dbReference type="InterPro" id="IPR022463">
    <property type="entry name" value="1-PFruKinase"/>
</dbReference>
<dbReference type="Pfam" id="PF00294">
    <property type="entry name" value="PfkB"/>
    <property type="match status" value="1"/>
</dbReference>
<feature type="region of interest" description="Disordered" evidence="12">
    <location>
        <begin position="305"/>
        <end position="328"/>
    </location>
</feature>
<keyword evidence="6 11" id="KW-0418">Kinase</keyword>
<dbReference type="Proteomes" id="UP000832041">
    <property type="component" value="Chromosome"/>
</dbReference>
<evidence type="ECO:0000313" key="15">
    <source>
        <dbReference type="Proteomes" id="UP000832041"/>
    </source>
</evidence>
<name>A0ABY4LAB1_THEAE</name>
<evidence type="ECO:0000256" key="10">
    <source>
        <dbReference type="PIRNR" id="PIRNR000535"/>
    </source>
</evidence>
<evidence type="ECO:0000256" key="8">
    <source>
        <dbReference type="ARBA" id="ARBA00032802"/>
    </source>
</evidence>
<dbReference type="PIRSF" id="PIRSF000535">
    <property type="entry name" value="1PFK/6PFK/LacC"/>
    <property type="match status" value="1"/>
</dbReference>